<proteinExistence type="predicted"/>
<feature type="chain" id="PRO_5038078135" description="Tetratricopeptide repeat protein" evidence="1">
    <location>
        <begin position="18"/>
        <end position="524"/>
    </location>
</feature>
<protein>
    <recommendedName>
        <fullName evidence="4">Tetratricopeptide repeat protein</fullName>
    </recommendedName>
</protein>
<reference evidence="2" key="2">
    <citation type="submission" date="2020-09" db="EMBL/GenBank/DDBJ databases">
        <authorList>
            <person name="Sun Q."/>
            <person name="Zhou Y."/>
        </authorList>
    </citation>
    <scope>NUCLEOTIDE SEQUENCE</scope>
    <source>
        <strain evidence="2">CGMCC 1.15519</strain>
    </source>
</reference>
<name>A0A917EAY0_9SPHN</name>
<keyword evidence="1" id="KW-0732">Signal</keyword>
<keyword evidence="3" id="KW-1185">Reference proteome</keyword>
<evidence type="ECO:0000313" key="3">
    <source>
        <dbReference type="Proteomes" id="UP000635071"/>
    </source>
</evidence>
<organism evidence="2 3">
    <name type="scientific">Sandarakinorhabdus glacialis</name>
    <dbReference type="NCBI Taxonomy" id="1614636"/>
    <lineage>
        <taxon>Bacteria</taxon>
        <taxon>Pseudomonadati</taxon>
        <taxon>Pseudomonadota</taxon>
        <taxon>Alphaproteobacteria</taxon>
        <taxon>Sphingomonadales</taxon>
        <taxon>Sphingosinicellaceae</taxon>
        <taxon>Sandarakinorhabdus</taxon>
    </lineage>
</organism>
<dbReference type="EMBL" id="BMJM01000011">
    <property type="protein sequence ID" value="GGE19035.1"/>
    <property type="molecule type" value="Genomic_DNA"/>
</dbReference>
<dbReference type="Proteomes" id="UP000635071">
    <property type="component" value="Unassembled WGS sequence"/>
</dbReference>
<evidence type="ECO:0000256" key="1">
    <source>
        <dbReference type="SAM" id="SignalP"/>
    </source>
</evidence>
<accession>A0A917EAY0</accession>
<feature type="signal peptide" evidence="1">
    <location>
        <begin position="1"/>
        <end position="17"/>
    </location>
</feature>
<evidence type="ECO:0008006" key="4">
    <source>
        <dbReference type="Google" id="ProtNLM"/>
    </source>
</evidence>
<dbReference type="AlphaFoldDB" id="A0A917EAY0"/>
<comment type="caution">
    <text evidence="2">The sequence shown here is derived from an EMBL/GenBank/DDBJ whole genome shotgun (WGS) entry which is preliminary data.</text>
</comment>
<reference evidence="2" key="1">
    <citation type="journal article" date="2014" name="Int. J. Syst. Evol. Microbiol.">
        <title>Complete genome sequence of Corynebacterium casei LMG S-19264T (=DSM 44701T), isolated from a smear-ripened cheese.</title>
        <authorList>
            <consortium name="US DOE Joint Genome Institute (JGI-PGF)"/>
            <person name="Walter F."/>
            <person name="Albersmeier A."/>
            <person name="Kalinowski J."/>
            <person name="Ruckert C."/>
        </authorList>
    </citation>
    <scope>NUCLEOTIDE SEQUENCE</scope>
    <source>
        <strain evidence="2">CGMCC 1.15519</strain>
    </source>
</reference>
<evidence type="ECO:0000313" key="2">
    <source>
        <dbReference type="EMBL" id="GGE19035.1"/>
    </source>
</evidence>
<gene>
    <name evidence="2" type="ORF">GCM10011529_26920</name>
</gene>
<sequence>MLPIAVLLMAATTTATTTGTTTVPGQVPATEPRSFDENISGAAILVDAGKAEAALVLLDSMLGQTDLPIEKGKIEGLRSFALARLNRIPEARKAIEAAVASSPAPTMLLLRQLFLLRAFNGDAPGASETLQLIAATDPEGLSELPTEIVSGVIGAVAKDPVRSFEVDYSLVQANWLPDDATISSLDQLRLRLVVELVKRERVDDARAILADVLNPIILVRIGIDKRLQALWPEVETRLGPGADIADAVFVAAAKARYDAAQKPAAPPAQRQPQALVQAPLQAPPQALIARLGYAEALNIASREPEALALLSDVVKTPAELAALNDREIWLVNLQAALLGDTGKVDEALARYDALNAAPIEGRPGLIGTIINQGLFAQGAGRAEKALAVADMADSKGPFANEFARAYTAQVRACALRQLGKPAEANAAVAALAAKPEINDSAYISAMICLDRMDDAAAAVVQQLASEDGRNEMLFELQPFLINDRPGANDPKQRAGMRALKARTDVKAAFAKVGRDLPARVSPPR</sequence>
<dbReference type="SUPFAM" id="SSF48452">
    <property type="entry name" value="TPR-like"/>
    <property type="match status" value="1"/>
</dbReference>
<dbReference type="InterPro" id="IPR011990">
    <property type="entry name" value="TPR-like_helical_dom_sf"/>
</dbReference>